<evidence type="ECO:0000313" key="3">
    <source>
        <dbReference type="EMBL" id="EAA18486.1"/>
    </source>
</evidence>
<keyword evidence="4" id="KW-1185">Reference proteome</keyword>
<evidence type="ECO:0000313" key="4">
    <source>
        <dbReference type="Proteomes" id="UP000008553"/>
    </source>
</evidence>
<evidence type="ECO:0000256" key="1">
    <source>
        <dbReference type="SAM" id="Coils"/>
    </source>
</evidence>
<evidence type="ECO:0000256" key="2">
    <source>
        <dbReference type="SAM" id="MobiDB-lite"/>
    </source>
</evidence>
<dbReference type="InParanoid" id="Q7RB53"/>
<dbReference type="Proteomes" id="UP000008553">
    <property type="component" value="Unassembled WGS sequence"/>
</dbReference>
<feature type="compositionally biased region" description="Low complexity" evidence="2">
    <location>
        <begin position="10"/>
        <end position="24"/>
    </location>
</feature>
<accession>Q7RB53</accession>
<feature type="coiled-coil region" evidence="1">
    <location>
        <begin position="205"/>
        <end position="251"/>
    </location>
</feature>
<name>Q7RB53_PLAYO</name>
<dbReference type="EMBL" id="AABL01002109">
    <property type="protein sequence ID" value="EAA18486.1"/>
    <property type="molecule type" value="Genomic_DNA"/>
</dbReference>
<dbReference type="PaxDb" id="73239-Q7RB53"/>
<proteinExistence type="predicted"/>
<feature type="coiled-coil region" evidence="1">
    <location>
        <begin position="394"/>
        <end position="427"/>
    </location>
</feature>
<reference evidence="3 4" key="1">
    <citation type="journal article" date="2002" name="Nature">
        <title>Genome sequence and comparative analysis of the model rodent malaria parasite Plasmodium yoelii yoelii.</title>
        <authorList>
            <person name="Carlton J.M."/>
            <person name="Angiuoli S.V."/>
            <person name="Suh B.B."/>
            <person name="Kooij T.W."/>
            <person name="Pertea M."/>
            <person name="Silva J.C."/>
            <person name="Ermolaeva M.D."/>
            <person name="Allen J.E."/>
            <person name="Selengut J.D."/>
            <person name="Koo H.L."/>
            <person name="Peterson J.D."/>
            <person name="Pop M."/>
            <person name="Kosack D.S."/>
            <person name="Shumway M.F."/>
            <person name="Bidwell S.L."/>
            <person name="Shallom S.J."/>
            <person name="van Aken S.E."/>
            <person name="Riedmuller S.B."/>
            <person name="Feldblyum T.V."/>
            <person name="Cho J.K."/>
            <person name="Quackenbush J."/>
            <person name="Sedegah M."/>
            <person name="Shoaibi A."/>
            <person name="Cummings L.M."/>
            <person name="Florens L."/>
            <person name="Yates J.R."/>
            <person name="Raine J.D."/>
            <person name="Sinden R.E."/>
            <person name="Harris M.A."/>
            <person name="Cunningham D.A."/>
            <person name="Preiser P.R."/>
            <person name="Bergman L.W."/>
            <person name="Vaidya A.B."/>
            <person name="van Lin L.H."/>
            <person name="Janse C.J."/>
            <person name="Waters A.P."/>
            <person name="Smith H.O."/>
            <person name="White O.R."/>
            <person name="Salzberg S.L."/>
            <person name="Venter J.C."/>
            <person name="Fraser C.M."/>
            <person name="Hoffman S.L."/>
            <person name="Gardner M.J."/>
            <person name="Carucci D.J."/>
        </authorList>
    </citation>
    <scope>NUCLEOTIDE SEQUENCE [LARGE SCALE GENOMIC DNA]</scope>
    <source>
        <strain evidence="3 4">17XNL</strain>
    </source>
</reference>
<comment type="caution">
    <text evidence="3">The sequence shown here is derived from an EMBL/GenBank/DDBJ whole genome shotgun (WGS) entry which is preliminary data.</text>
</comment>
<organism evidence="3 4">
    <name type="scientific">Plasmodium yoelii yoelii</name>
    <dbReference type="NCBI Taxonomy" id="73239"/>
    <lineage>
        <taxon>Eukaryota</taxon>
        <taxon>Sar</taxon>
        <taxon>Alveolata</taxon>
        <taxon>Apicomplexa</taxon>
        <taxon>Aconoidasida</taxon>
        <taxon>Haemosporida</taxon>
        <taxon>Plasmodiidae</taxon>
        <taxon>Plasmodium</taxon>
        <taxon>Plasmodium (Vinckeia)</taxon>
    </lineage>
</organism>
<gene>
    <name evidence="3" type="ORF">PY06295</name>
</gene>
<protein>
    <submittedName>
        <fullName evidence="3">Uncharacterized protein</fullName>
    </submittedName>
</protein>
<dbReference type="AlphaFoldDB" id="Q7RB53"/>
<keyword evidence="1" id="KW-0175">Coiled coil</keyword>
<feature type="non-terminal residue" evidence="3">
    <location>
        <position position="460"/>
    </location>
</feature>
<feature type="coiled-coil region" evidence="1">
    <location>
        <begin position="35"/>
        <end position="73"/>
    </location>
</feature>
<dbReference type="STRING" id="73239.Q7RB53"/>
<sequence>MNNFENIWTKNNKNKNQNQNQNNNDGEKIKSDYFIEYLKRQIKIYKKELDVKINELELEKKIHEKKIKDINETHNVDLLNLKEKYNNEILYLKNENIENLISIKKKYERKLNNIEDDLLLDLDVLIFENHNVIDTFENYKNNEPKTRINKQLNGFYMHSDAENSFDSENFEPSGNKNGDKNGDTKIMNNNIAEVNRNIQLSIKKIKNLVLEKNKENRENNEYINNKIVNLKNIIKNNNLEKIKNYDNLEQNKKIFQQLLKYIEDIITKNEVIFSNTDNEESCLKKIKNAIYNIIKNKKYEIKNDEICKLLDKSHITRLIIHIIYFLAKEHIKTQNIKLNIIKNISLKDYTNDEINIDKKIKIFETVEKEKDNIFNSEQINIQNRDTTIIPSNEIIKYEKEIEKYEKIKNLEKKNKKLLSINEYYKKKLEHTEIWKKSIGNFKKKISHENNDSIVEPPNGQ</sequence>
<feature type="region of interest" description="Disordered" evidence="2">
    <location>
        <begin position="1"/>
        <end position="26"/>
    </location>
</feature>
<feature type="region of interest" description="Disordered" evidence="2">
    <location>
        <begin position="163"/>
        <end position="183"/>
    </location>
</feature>